<dbReference type="InterPro" id="IPR036430">
    <property type="entry name" value="RNase_T2-like_sf"/>
</dbReference>
<sequence length="231" mass="25476">MTATAVRSARNRTALHPYSFRALVTALLVLLAAPQAAYADRSGDFDYYVLALSWSPTYCERAGRKADPLQCRASKPYRFIVHGLWPQYERGYPDFCDTGARSRLDAGTVGTILDIMPSRGLASHQWIKHGSCSGLDPQAYFALTRRAFEAVRIPAAFRSVAKTERTSATAVETAFRLANPGLRDNAIAVSCEAGRLSEVRICLTRDLRFRSCPFVDRNGCRSAGLTVPPPR</sequence>
<dbReference type="InterPro" id="IPR033130">
    <property type="entry name" value="RNase_T2_His_AS_2"/>
</dbReference>
<proteinExistence type="inferred from homology"/>
<dbReference type="Gene3D" id="3.90.730.10">
    <property type="entry name" value="Ribonuclease T2-like"/>
    <property type="match status" value="1"/>
</dbReference>
<comment type="similarity">
    <text evidence="1 2">Belongs to the RNase T2 family.</text>
</comment>
<dbReference type="InterPro" id="IPR018188">
    <property type="entry name" value="RNase_T2_His_AS_1"/>
</dbReference>
<dbReference type="GO" id="GO:0006401">
    <property type="term" value="P:RNA catabolic process"/>
    <property type="evidence" value="ECO:0007669"/>
    <property type="project" value="TreeGrafter"/>
</dbReference>
<comment type="caution">
    <text evidence="4">The sequence shown here is derived from an EMBL/GenBank/DDBJ whole genome shotgun (WGS) entry which is preliminary data.</text>
</comment>
<feature type="signal peptide" evidence="3">
    <location>
        <begin position="1"/>
        <end position="39"/>
    </location>
</feature>
<dbReference type="SUPFAM" id="SSF55895">
    <property type="entry name" value="Ribonuclease Rh-like"/>
    <property type="match status" value="1"/>
</dbReference>
<dbReference type="GO" id="GO:0033897">
    <property type="term" value="F:ribonuclease T2 activity"/>
    <property type="evidence" value="ECO:0007669"/>
    <property type="project" value="InterPro"/>
</dbReference>
<evidence type="ECO:0000256" key="2">
    <source>
        <dbReference type="RuleBase" id="RU004328"/>
    </source>
</evidence>
<dbReference type="InterPro" id="IPR001568">
    <property type="entry name" value="RNase_T2-like"/>
</dbReference>
<dbReference type="Proteomes" id="UP000541109">
    <property type="component" value="Unassembled WGS sequence"/>
</dbReference>
<dbReference type="PROSITE" id="PS00531">
    <property type="entry name" value="RNASE_T2_2"/>
    <property type="match status" value="1"/>
</dbReference>
<accession>A0A839A9H9</accession>
<dbReference type="PROSITE" id="PS00530">
    <property type="entry name" value="RNASE_T2_1"/>
    <property type="match status" value="1"/>
</dbReference>
<dbReference type="AlphaFoldDB" id="A0A839A9H9"/>
<reference evidence="4 5" key="1">
    <citation type="submission" date="2020-07" db="EMBL/GenBank/DDBJ databases">
        <title>Stappia sp., F7233, whole genome shotgun sequencing project.</title>
        <authorList>
            <person name="Jiang S."/>
            <person name="Liu Z.W."/>
            <person name="Du Z.J."/>
        </authorList>
    </citation>
    <scope>NUCLEOTIDE SEQUENCE [LARGE SCALE GENOMIC DNA]</scope>
    <source>
        <strain evidence="4 5">F7233</strain>
    </source>
</reference>
<dbReference type="GO" id="GO:0003723">
    <property type="term" value="F:RNA binding"/>
    <property type="evidence" value="ECO:0007669"/>
    <property type="project" value="InterPro"/>
</dbReference>
<evidence type="ECO:0000256" key="3">
    <source>
        <dbReference type="SAM" id="SignalP"/>
    </source>
</evidence>
<gene>
    <name evidence="4" type="ORF">H2509_01445</name>
</gene>
<evidence type="ECO:0000313" key="4">
    <source>
        <dbReference type="EMBL" id="MBA5775785.1"/>
    </source>
</evidence>
<dbReference type="InterPro" id="IPR039378">
    <property type="entry name" value="RNase_T2_prok"/>
</dbReference>
<keyword evidence="3" id="KW-0732">Signal</keyword>
<protein>
    <submittedName>
        <fullName evidence="4">Ribonuclease T2</fullName>
    </submittedName>
</protein>
<dbReference type="PANTHER" id="PTHR11240:SF22">
    <property type="entry name" value="RIBONUCLEASE T2"/>
    <property type="match status" value="1"/>
</dbReference>
<evidence type="ECO:0000256" key="1">
    <source>
        <dbReference type="ARBA" id="ARBA00007469"/>
    </source>
</evidence>
<name>A0A839A9H9_9HYPH</name>
<dbReference type="PANTHER" id="PTHR11240">
    <property type="entry name" value="RIBONUCLEASE T2"/>
    <property type="match status" value="1"/>
</dbReference>
<organism evidence="4 5">
    <name type="scientific">Stappia albiluteola</name>
    <dbReference type="NCBI Taxonomy" id="2758565"/>
    <lineage>
        <taxon>Bacteria</taxon>
        <taxon>Pseudomonadati</taxon>
        <taxon>Pseudomonadota</taxon>
        <taxon>Alphaproteobacteria</taxon>
        <taxon>Hyphomicrobiales</taxon>
        <taxon>Stappiaceae</taxon>
        <taxon>Stappia</taxon>
    </lineage>
</organism>
<dbReference type="EMBL" id="JACFXV010000029">
    <property type="protein sequence ID" value="MBA5775785.1"/>
    <property type="molecule type" value="Genomic_DNA"/>
</dbReference>
<evidence type="ECO:0000313" key="5">
    <source>
        <dbReference type="Proteomes" id="UP000541109"/>
    </source>
</evidence>
<dbReference type="Pfam" id="PF00445">
    <property type="entry name" value="Ribonuclease_T2"/>
    <property type="match status" value="1"/>
</dbReference>
<keyword evidence="5" id="KW-1185">Reference proteome</keyword>
<dbReference type="CDD" id="cd01062">
    <property type="entry name" value="RNase_T2_prok"/>
    <property type="match status" value="1"/>
</dbReference>
<feature type="chain" id="PRO_5033067703" evidence="3">
    <location>
        <begin position="40"/>
        <end position="231"/>
    </location>
</feature>